<dbReference type="PANTHER" id="PTHR46494:SF1">
    <property type="entry name" value="CORA FAMILY METAL ION TRANSPORTER (EUROFUNG)"/>
    <property type="match status" value="1"/>
</dbReference>
<dbReference type="PANTHER" id="PTHR46494">
    <property type="entry name" value="CORA FAMILY METAL ION TRANSPORTER (EUROFUNG)"/>
    <property type="match status" value="1"/>
</dbReference>
<dbReference type="CDD" id="cd12830">
    <property type="entry name" value="MtCorA-like"/>
    <property type="match status" value="1"/>
</dbReference>
<dbReference type="EMBL" id="BSFL01000002">
    <property type="protein sequence ID" value="GLK80282.1"/>
    <property type="molecule type" value="Genomic_DNA"/>
</dbReference>
<evidence type="ECO:0000256" key="5">
    <source>
        <dbReference type="ARBA" id="ARBA00022692"/>
    </source>
</evidence>
<protein>
    <submittedName>
        <fullName evidence="14">Magnesium transporter</fullName>
    </submittedName>
</protein>
<feature type="transmembrane region" description="Helical" evidence="13">
    <location>
        <begin position="302"/>
        <end position="321"/>
    </location>
</feature>
<dbReference type="GO" id="GO:0015095">
    <property type="term" value="F:magnesium ion transmembrane transporter activity"/>
    <property type="evidence" value="ECO:0007669"/>
    <property type="project" value="TreeGrafter"/>
</dbReference>
<evidence type="ECO:0000256" key="10">
    <source>
        <dbReference type="ARBA" id="ARBA00034269"/>
    </source>
</evidence>
<feature type="region of interest" description="Disordered" evidence="12">
    <location>
        <begin position="17"/>
        <end position="38"/>
    </location>
</feature>
<feature type="transmembrane region" description="Helical" evidence="13">
    <location>
        <begin position="333"/>
        <end position="353"/>
    </location>
</feature>
<organism evidence="14 15">
    <name type="scientific">Methylopila turkensis</name>
    <dbReference type="NCBI Taxonomy" id="1437816"/>
    <lineage>
        <taxon>Bacteria</taxon>
        <taxon>Pseudomonadati</taxon>
        <taxon>Pseudomonadota</taxon>
        <taxon>Alphaproteobacteria</taxon>
        <taxon>Hyphomicrobiales</taxon>
        <taxon>Methylopilaceae</taxon>
        <taxon>Methylopila</taxon>
    </lineage>
</organism>
<evidence type="ECO:0000256" key="9">
    <source>
        <dbReference type="ARBA" id="ARBA00023136"/>
    </source>
</evidence>
<dbReference type="InterPro" id="IPR045863">
    <property type="entry name" value="CorA_TM1_TM2"/>
</dbReference>
<keyword evidence="5 13" id="KW-0812">Transmembrane</keyword>
<evidence type="ECO:0000256" key="13">
    <source>
        <dbReference type="SAM" id="Phobius"/>
    </source>
</evidence>
<name>A0A9W6JN82_9HYPH</name>
<dbReference type="AlphaFoldDB" id="A0A9W6JN82"/>
<keyword evidence="8" id="KW-0406">Ion transport</keyword>
<dbReference type="InterPro" id="IPR002523">
    <property type="entry name" value="MgTranspt_CorA/ZnTranspt_ZntB"/>
</dbReference>
<keyword evidence="6" id="KW-0460">Magnesium</keyword>
<dbReference type="SUPFAM" id="SSF144083">
    <property type="entry name" value="Magnesium transport protein CorA, transmembrane region"/>
    <property type="match status" value="1"/>
</dbReference>
<evidence type="ECO:0000256" key="6">
    <source>
        <dbReference type="ARBA" id="ARBA00022842"/>
    </source>
</evidence>
<dbReference type="Pfam" id="PF01544">
    <property type="entry name" value="CorA"/>
    <property type="match status" value="1"/>
</dbReference>
<dbReference type="GO" id="GO:0005886">
    <property type="term" value="C:plasma membrane"/>
    <property type="evidence" value="ECO:0007669"/>
    <property type="project" value="UniProtKB-SubCell"/>
</dbReference>
<evidence type="ECO:0000256" key="2">
    <source>
        <dbReference type="ARBA" id="ARBA00009765"/>
    </source>
</evidence>
<evidence type="ECO:0000313" key="14">
    <source>
        <dbReference type="EMBL" id="GLK80282.1"/>
    </source>
</evidence>
<evidence type="ECO:0000256" key="7">
    <source>
        <dbReference type="ARBA" id="ARBA00022989"/>
    </source>
</evidence>
<keyword evidence="3" id="KW-0813">Transport</keyword>
<evidence type="ECO:0000256" key="8">
    <source>
        <dbReference type="ARBA" id="ARBA00023065"/>
    </source>
</evidence>
<gene>
    <name evidence="14" type="ORF">GCM10008174_20230</name>
</gene>
<comment type="similarity">
    <text evidence="2">Belongs to the CorA metal ion transporter (MIT) (TC 1.A.35) family.</text>
</comment>
<proteinExistence type="inferred from homology"/>
<reference evidence="14" key="2">
    <citation type="submission" date="2023-01" db="EMBL/GenBank/DDBJ databases">
        <authorList>
            <person name="Sun Q."/>
            <person name="Evtushenko L."/>
        </authorList>
    </citation>
    <scope>NUCLEOTIDE SEQUENCE</scope>
    <source>
        <strain evidence="14">VKM B-2748</strain>
    </source>
</reference>
<evidence type="ECO:0000256" key="1">
    <source>
        <dbReference type="ARBA" id="ARBA00004651"/>
    </source>
</evidence>
<evidence type="ECO:0000256" key="11">
    <source>
        <dbReference type="ARBA" id="ARBA00045497"/>
    </source>
</evidence>
<reference evidence="14" key="1">
    <citation type="journal article" date="2014" name="Int. J. Syst. Evol. Microbiol.">
        <title>Complete genome sequence of Corynebacterium casei LMG S-19264T (=DSM 44701T), isolated from a smear-ripened cheese.</title>
        <authorList>
            <consortium name="US DOE Joint Genome Institute (JGI-PGF)"/>
            <person name="Walter F."/>
            <person name="Albersmeier A."/>
            <person name="Kalinowski J."/>
            <person name="Ruckert C."/>
        </authorList>
    </citation>
    <scope>NUCLEOTIDE SEQUENCE</scope>
    <source>
        <strain evidence="14">VKM B-2748</strain>
    </source>
</reference>
<evidence type="ECO:0000256" key="3">
    <source>
        <dbReference type="ARBA" id="ARBA00022448"/>
    </source>
</evidence>
<dbReference type="SUPFAM" id="SSF143865">
    <property type="entry name" value="CorA soluble domain-like"/>
    <property type="match status" value="1"/>
</dbReference>
<keyword evidence="9 13" id="KW-0472">Membrane</keyword>
<dbReference type="InterPro" id="IPR045861">
    <property type="entry name" value="CorA_cytoplasmic_dom"/>
</dbReference>
<keyword evidence="4" id="KW-1003">Cell membrane</keyword>
<sequence>MVPDSFWVLARGRRRAVPPDAPMTETKPDAPTPAGAEPGLVAAGVYADGRRLSEIAVDEAGDWAARPGHVVWIGLKDPPEPLLRRVQRQLGLHELAIRQALREHPRPKLETYGDGCFITARTAQIVDGQLALGETHIIVGRGYVVSIRHGASSSYTPVRERCEASPAALTHGEDYILYALLDFIVSNYDGVLEKIRAQVERIEDHVLQGEQPPGRIERLYRLRRNLLRLRTAATPLLDVCRRLERSDVIAIDPEMAPRFRDVTGRIDRTRDDIDAMREVLAFAFEASMMLGQAQQTAIARQLASWAAILAAPTAIAGVYGMNFDHMPELHWRYGYFVVLGVIAVVCGGLYAFFRRKRWL</sequence>
<keyword evidence="15" id="KW-1185">Reference proteome</keyword>
<comment type="subcellular location">
    <subcellularLocation>
        <location evidence="1">Cell membrane</location>
        <topology evidence="1">Multi-pass membrane protein</topology>
    </subcellularLocation>
</comment>
<accession>A0A9W6JN82</accession>
<keyword evidence="7 13" id="KW-1133">Transmembrane helix</keyword>
<dbReference type="GO" id="GO:0050897">
    <property type="term" value="F:cobalt ion binding"/>
    <property type="evidence" value="ECO:0007669"/>
    <property type="project" value="TreeGrafter"/>
</dbReference>
<evidence type="ECO:0000256" key="4">
    <source>
        <dbReference type="ARBA" id="ARBA00022475"/>
    </source>
</evidence>
<dbReference type="FunFam" id="1.20.58.340:FF:000004">
    <property type="entry name" value="Magnesium transport protein CorA"/>
    <property type="match status" value="1"/>
</dbReference>
<dbReference type="Gene3D" id="1.20.58.340">
    <property type="entry name" value="Magnesium transport protein CorA, transmembrane region"/>
    <property type="match status" value="2"/>
</dbReference>
<dbReference type="Gene3D" id="3.30.460.20">
    <property type="entry name" value="CorA soluble domain-like"/>
    <property type="match status" value="1"/>
</dbReference>
<comment type="function">
    <text evidence="11">Mediates influx of magnesium ions. Alternates between open and closed states. Activated by low cytoplasmic Mg(2+) levels. Inactive when cytoplasmic Mg(2+) levels are high.</text>
</comment>
<dbReference type="GO" id="GO:0015087">
    <property type="term" value="F:cobalt ion transmembrane transporter activity"/>
    <property type="evidence" value="ECO:0007669"/>
    <property type="project" value="TreeGrafter"/>
</dbReference>
<dbReference type="GO" id="GO:0000287">
    <property type="term" value="F:magnesium ion binding"/>
    <property type="evidence" value="ECO:0007669"/>
    <property type="project" value="TreeGrafter"/>
</dbReference>
<comment type="caution">
    <text evidence="14">The sequence shown here is derived from an EMBL/GenBank/DDBJ whole genome shotgun (WGS) entry which is preliminary data.</text>
</comment>
<evidence type="ECO:0000313" key="15">
    <source>
        <dbReference type="Proteomes" id="UP001143309"/>
    </source>
</evidence>
<evidence type="ECO:0000256" key="12">
    <source>
        <dbReference type="SAM" id="MobiDB-lite"/>
    </source>
</evidence>
<dbReference type="Proteomes" id="UP001143309">
    <property type="component" value="Unassembled WGS sequence"/>
</dbReference>
<comment type="catalytic activity">
    <reaction evidence="10">
        <text>Mg(2+)(in) = Mg(2+)(out)</text>
        <dbReference type="Rhea" id="RHEA:29827"/>
        <dbReference type="ChEBI" id="CHEBI:18420"/>
    </reaction>
</comment>